<organism evidence="1 2">
    <name type="scientific">Ruegeria denitrificans</name>
    <dbReference type="NCBI Taxonomy" id="1715692"/>
    <lineage>
        <taxon>Bacteria</taxon>
        <taxon>Pseudomonadati</taxon>
        <taxon>Pseudomonadota</taxon>
        <taxon>Alphaproteobacteria</taxon>
        <taxon>Rhodobacterales</taxon>
        <taxon>Roseobacteraceae</taxon>
        <taxon>Ruegeria</taxon>
    </lineage>
</organism>
<dbReference type="RefSeq" id="WP_058283561.1">
    <property type="nucleotide sequence ID" value="NZ_CYUD01000015.1"/>
</dbReference>
<evidence type="ECO:0008006" key="3">
    <source>
        <dbReference type="Google" id="ProtNLM"/>
    </source>
</evidence>
<dbReference type="EMBL" id="CYUD01000015">
    <property type="protein sequence ID" value="CUK15913.1"/>
    <property type="molecule type" value="Genomic_DNA"/>
</dbReference>
<proteinExistence type="predicted"/>
<name>A0A0P1IZP2_9RHOB</name>
<gene>
    <name evidence="1" type="ORF">RUE5091_03928</name>
</gene>
<dbReference type="Proteomes" id="UP000051260">
    <property type="component" value="Unassembled WGS sequence"/>
</dbReference>
<keyword evidence="2" id="KW-1185">Reference proteome</keyword>
<dbReference type="AlphaFoldDB" id="A0A0P1IZP2"/>
<evidence type="ECO:0000313" key="1">
    <source>
        <dbReference type="EMBL" id="CUK15913.1"/>
    </source>
</evidence>
<reference evidence="2" key="1">
    <citation type="submission" date="2015-09" db="EMBL/GenBank/DDBJ databases">
        <authorList>
            <person name="Rodrigo-Torres L."/>
            <person name="Arahal D.R."/>
        </authorList>
    </citation>
    <scope>NUCLEOTIDE SEQUENCE [LARGE SCALE GENOMIC DNA]</scope>
    <source>
        <strain evidence="2">CECT 5091</strain>
    </source>
</reference>
<dbReference type="STRING" id="1715692.RUE5091_03928"/>
<protein>
    <recommendedName>
        <fullName evidence="3">Stf0 sulfotransferase</fullName>
    </recommendedName>
</protein>
<sequence length="271" mass="30906">MRRVLLHLGLHKTGTTAAQSFLYDNRELIWPHFSLVLPYRTRNLGLSQAATTHSIYGTVGTLSEFGTRLRAFLETLDFGTRRGLIISEENFAGLRPSRNIEQGYAAAPELAACLVDEIRHRFDQQEIEITIYLSLRQRGGWLRSLWAHDLERMRQVHDFETFRSNMDHQPSLQGTADQIRDRLPSVTVQTGWLEELQLQRFGPGTPFADYLDLSRDKSKRLAPPSKVNNRLPEDVLAELLDLNRSRLDEAALIEQKTAIIERAKSALIGTT</sequence>
<dbReference type="OrthoDB" id="7705857at2"/>
<accession>A0A0P1IZP2</accession>
<evidence type="ECO:0000313" key="2">
    <source>
        <dbReference type="Proteomes" id="UP000051260"/>
    </source>
</evidence>